<name>A0A3P3ZQQ0_9ZZZZ</name>
<reference evidence="1" key="1">
    <citation type="submission" date="2018-10" db="EMBL/GenBank/DDBJ databases">
        <authorList>
            <person name="Plewniak F."/>
        </authorList>
    </citation>
    <scope>NUCLEOTIDE SEQUENCE</scope>
</reference>
<dbReference type="EMBL" id="UOYP01000546">
    <property type="protein sequence ID" value="VAY89227.1"/>
    <property type="molecule type" value="Genomic_DNA"/>
</dbReference>
<organism evidence="1">
    <name type="scientific">mine drainage metagenome</name>
    <dbReference type="NCBI Taxonomy" id="410659"/>
    <lineage>
        <taxon>unclassified sequences</taxon>
        <taxon>metagenomes</taxon>
        <taxon>ecological metagenomes</taxon>
    </lineage>
</organism>
<proteinExistence type="predicted"/>
<evidence type="ECO:0000313" key="1">
    <source>
        <dbReference type="EMBL" id="VAY89227.1"/>
    </source>
</evidence>
<accession>A0A3P3ZQQ0</accession>
<sequence length="55" mass="6464">MDHFLIRTVDYRERVRVGLDREVGSLGFWLCGRLAHNVSGESGRSVRSRRRRPDH</sequence>
<protein>
    <submittedName>
        <fullName evidence="1">Uncharacterized protein</fullName>
    </submittedName>
</protein>
<dbReference type="AlphaFoldDB" id="A0A3P3ZQQ0"/>
<gene>
    <name evidence="1" type="ORF">CARN8_5900001</name>
</gene>